<dbReference type="PROSITE" id="PS52004">
    <property type="entry name" value="KS3_2"/>
    <property type="match status" value="1"/>
</dbReference>
<dbReference type="Gene3D" id="3.40.47.10">
    <property type="match status" value="2"/>
</dbReference>
<dbReference type="PANTHER" id="PTHR11712">
    <property type="entry name" value="POLYKETIDE SYNTHASE-RELATED"/>
    <property type="match status" value="1"/>
</dbReference>
<dbReference type="EMBL" id="UGOD01000001">
    <property type="protein sequence ID" value="STX50295.1"/>
    <property type="molecule type" value="Genomic_DNA"/>
</dbReference>
<keyword evidence="7" id="KW-1185">Reference proteome</keyword>
<keyword evidence="6" id="KW-0012">Acyltransferase</keyword>
<dbReference type="InterPro" id="IPR020841">
    <property type="entry name" value="PKS_Beta-ketoAc_synthase_dom"/>
</dbReference>
<evidence type="ECO:0000313" key="7">
    <source>
        <dbReference type="Proteomes" id="UP000254794"/>
    </source>
</evidence>
<gene>
    <name evidence="6" type="primary">fabFn</name>
    <name evidence="6" type="ORF">NCTC13316_00371</name>
</gene>
<evidence type="ECO:0000259" key="5">
    <source>
        <dbReference type="PROSITE" id="PS52004"/>
    </source>
</evidence>
<dbReference type="InterPro" id="IPR000794">
    <property type="entry name" value="Beta-ketoacyl_synthase"/>
</dbReference>
<keyword evidence="3 4" id="KW-0808">Transferase</keyword>
<dbReference type="SMART" id="SM00825">
    <property type="entry name" value="PKS_KS"/>
    <property type="match status" value="1"/>
</dbReference>
<comment type="similarity">
    <text evidence="2 4">Belongs to the thiolase-like superfamily. Beta-ketoacyl-ACP synthases family.</text>
</comment>
<dbReference type="OrthoDB" id="5644892at2"/>
<dbReference type="EC" id="2.3.1.179" evidence="6"/>
<dbReference type="GO" id="GO:0004315">
    <property type="term" value="F:3-oxoacyl-[acyl-carrier-protein] synthase activity"/>
    <property type="evidence" value="ECO:0007669"/>
    <property type="project" value="UniProtKB-EC"/>
</dbReference>
<comment type="pathway">
    <text evidence="1">Lipid metabolism; fatty acid biosynthesis.</text>
</comment>
<dbReference type="GO" id="GO:0006633">
    <property type="term" value="P:fatty acid biosynthetic process"/>
    <property type="evidence" value="ECO:0007669"/>
    <property type="project" value="TreeGrafter"/>
</dbReference>
<dbReference type="RefSeq" id="WP_115329985.1">
    <property type="nucleotide sequence ID" value="NZ_CAAAHP010000009.1"/>
</dbReference>
<sequence length="428" mass="46537">MSNECNNRVFITGLSALTACGDTAESTWDAVLAGQSGLDQINYWDISSWPSSIGGELKNFNPARMLPDRKLIKVISRQDVMGIHAAIKAVEDSQFLTYRENLPNQDIFNENTAIYVGSPGNKYFQQYDFLPLLAKTNGNMSEFAKHLFDEVHPMWLLRILPNNVLAYTGITYNFKGPNHNITNHAVGGTQAILEAFHAIKSGQAERAIVVAYDMGVEPQALFYYDKLGVISKKHLKPFDKEHDGTLLAEGAAAIVLESQASVQARDAFCYAEVLGGMAATEGAGLFSLTNDGSPLADLLVKTLESLNLAPAEIDLIVAHGNGNTKSDDTEAQAIKSVFDKYEVPVTAFKWAMGHTLCASGLIDAVLTTYSLKNRCIPGIANFSELAANCSSLNISKEHRLLQEQSPIAVMINRGFASMNACLVIKAHG</sequence>
<accession>A0A378JGK0</accession>
<name>A0A378JGK0_9GAMM</name>
<organism evidence="6 7">
    <name type="scientific">Legionella busanensis</name>
    <dbReference type="NCBI Taxonomy" id="190655"/>
    <lineage>
        <taxon>Bacteria</taxon>
        <taxon>Pseudomonadati</taxon>
        <taxon>Pseudomonadota</taxon>
        <taxon>Gammaproteobacteria</taxon>
        <taxon>Legionellales</taxon>
        <taxon>Legionellaceae</taxon>
        <taxon>Legionella</taxon>
    </lineage>
</organism>
<dbReference type="PANTHER" id="PTHR11712:SF336">
    <property type="entry name" value="3-OXOACYL-[ACYL-CARRIER-PROTEIN] SYNTHASE, MITOCHONDRIAL"/>
    <property type="match status" value="1"/>
</dbReference>
<evidence type="ECO:0000256" key="1">
    <source>
        <dbReference type="ARBA" id="ARBA00005194"/>
    </source>
</evidence>
<evidence type="ECO:0000256" key="4">
    <source>
        <dbReference type="RuleBase" id="RU003694"/>
    </source>
</evidence>
<dbReference type="EC" id="2.3.1.41" evidence="6"/>
<dbReference type="InterPro" id="IPR014030">
    <property type="entry name" value="Ketoacyl_synth_N"/>
</dbReference>
<dbReference type="Pfam" id="PF00109">
    <property type="entry name" value="ketoacyl-synt"/>
    <property type="match status" value="1"/>
</dbReference>
<dbReference type="InterPro" id="IPR014031">
    <property type="entry name" value="Ketoacyl_synth_C"/>
</dbReference>
<dbReference type="Pfam" id="PF02801">
    <property type="entry name" value="Ketoacyl-synt_C"/>
    <property type="match status" value="1"/>
</dbReference>
<proteinExistence type="inferred from homology"/>
<reference evidence="6 7" key="1">
    <citation type="submission" date="2018-06" db="EMBL/GenBank/DDBJ databases">
        <authorList>
            <consortium name="Pathogen Informatics"/>
            <person name="Doyle S."/>
        </authorList>
    </citation>
    <scope>NUCLEOTIDE SEQUENCE [LARGE SCALE GENOMIC DNA]</scope>
    <source>
        <strain evidence="6 7">NCTC13316</strain>
    </source>
</reference>
<protein>
    <submittedName>
        <fullName evidence="6">3-oxoacyl-ACP synthase</fullName>
        <ecNumber evidence="6">2.3.1.179</ecNumber>
        <ecNumber evidence="6">2.3.1.41</ecNumber>
    </submittedName>
</protein>
<dbReference type="InterPro" id="IPR016039">
    <property type="entry name" value="Thiolase-like"/>
</dbReference>
<evidence type="ECO:0000256" key="3">
    <source>
        <dbReference type="ARBA" id="ARBA00022679"/>
    </source>
</evidence>
<evidence type="ECO:0000313" key="6">
    <source>
        <dbReference type="EMBL" id="STX50295.1"/>
    </source>
</evidence>
<dbReference type="SUPFAM" id="SSF53901">
    <property type="entry name" value="Thiolase-like"/>
    <property type="match status" value="2"/>
</dbReference>
<dbReference type="Proteomes" id="UP000254794">
    <property type="component" value="Unassembled WGS sequence"/>
</dbReference>
<dbReference type="AlphaFoldDB" id="A0A378JGK0"/>
<feature type="domain" description="Ketosynthase family 3 (KS3)" evidence="5">
    <location>
        <begin position="6"/>
        <end position="426"/>
    </location>
</feature>
<evidence type="ECO:0000256" key="2">
    <source>
        <dbReference type="ARBA" id="ARBA00008467"/>
    </source>
</evidence>